<evidence type="ECO:0008006" key="8">
    <source>
        <dbReference type="Google" id="ProtNLM"/>
    </source>
</evidence>
<evidence type="ECO:0000313" key="7">
    <source>
        <dbReference type="Proteomes" id="UP000245119"/>
    </source>
</evidence>
<dbReference type="GO" id="GO:0000932">
    <property type="term" value="C:P-body"/>
    <property type="evidence" value="ECO:0007669"/>
    <property type="project" value="TreeGrafter"/>
</dbReference>
<dbReference type="PANTHER" id="PTHR16290:SF0">
    <property type="entry name" value="DECAPPING PROTEIN 1, ISOFORM A"/>
    <property type="match status" value="1"/>
</dbReference>
<comment type="similarity">
    <text evidence="2">Belongs to the DCP1 family.</text>
</comment>
<dbReference type="Gene3D" id="2.30.29.30">
    <property type="entry name" value="Pleckstrin-homology domain (PH domain)/Phosphotyrosine-binding domain (PTB)"/>
    <property type="match status" value="1"/>
</dbReference>
<dbReference type="GO" id="GO:0008047">
    <property type="term" value="F:enzyme activator activity"/>
    <property type="evidence" value="ECO:0007669"/>
    <property type="project" value="InterPro"/>
</dbReference>
<comment type="caution">
    <text evidence="6">The sequence shown here is derived from an EMBL/GenBank/DDBJ whole genome shotgun (WGS) entry which is preliminary data.</text>
</comment>
<feature type="region of interest" description="Disordered" evidence="5">
    <location>
        <begin position="132"/>
        <end position="187"/>
    </location>
</feature>
<name>A0A2T7NVD3_POMCA</name>
<dbReference type="SUPFAM" id="SSF50729">
    <property type="entry name" value="PH domain-like"/>
    <property type="match status" value="1"/>
</dbReference>
<dbReference type="EMBL" id="PZQS01000009">
    <property type="protein sequence ID" value="PVD25138.1"/>
    <property type="molecule type" value="Genomic_DNA"/>
</dbReference>
<keyword evidence="7" id="KW-1185">Reference proteome</keyword>
<evidence type="ECO:0000313" key="6">
    <source>
        <dbReference type="EMBL" id="PVD25138.1"/>
    </source>
</evidence>
<gene>
    <name evidence="6" type="ORF">C0Q70_15636</name>
</gene>
<evidence type="ECO:0000256" key="5">
    <source>
        <dbReference type="SAM" id="MobiDB-lite"/>
    </source>
</evidence>
<evidence type="ECO:0000256" key="4">
    <source>
        <dbReference type="ARBA" id="ARBA00022664"/>
    </source>
</evidence>
<evidence type="ECO:0000256" key="2">
    <source>
        <dbReference type="ARBA" id="ARBA00008778"/>
    </source>
</evidence>
<dbReference type="InterPro" id="IPR010334">
    <property type="entry name" value="Dcp1"/>
</dbReference>
<dbReference type="OrthoDB" id="440673at2759"/>
<comment type="subcellular location">
    <subcellularLocation>
        <location evidence="1">Cytoplasm</location>
    </subcellularLocation>
</comment>
<dbReference type="GO" id="GO:0000290">
    <property type="term" value="P:deadenylation-dependent decapping of nuclear-transcribed mRNA"/>
    <property type="evidence" value="ECO:0007669"/>
    <property type="project" value="InterPro"/>
</dbReference>
<keyword evidence="4" id="KW-0507">mRNA processing</keyword>
<dbReference type="GO" id="GO:0006397">
    <property type="term" value="P:mRNA processing"/>
    <property type="evidence" value="ECO:0007669"/>
    <property type="project" value="UniProtKB-KW"/>
</dbReference>
<reference evidence="6 7" key="1">
    <citation type="submission" date="2018-04" db="EMBL/GenBank/DDBJ databases">
        <title>The genome of golden apple snail Pomacea canaliculata provides insight into stress tolerance and invasive adaptation.</title>
        <authorList>
            <person name="Liu C."/>
            <person name="Liu B."/>
            <person name="Ren Y."/>
            <person name="Zhang Y."/>
            <person name="Wang H."/>
            <person name="Li S."/>
            <person name="Jiang F."/>
            <person name="Yin L."/>
            <person name="Zhang G."/>
            <person name="Qian W."/>
            <person name="Fan W."/>
        </authorList>
    </citation>
    <scope>NUCLEOTIDE SEQUENCE [LARGE SCALE GENOMIC DNA]</scope>
    <source>
        <strain evidence="6">SZHN2017</strain>
        <tissue evidence="6">Muscle</tissue>
    </source>
</reference>
<dbReference type="InterPro" id="IPR011993">
    <property type="entry name" value="PH-like_dom_sf"/>
</dbReference>
<protein>
    <recommendedName>
        <fullName evidence="8">mRNA-decapping enzyme C-terminal domain-containing protein</fullName>
    </recommendedName>
</protein>
<dbReference type="Proteomes" id="UP000245119">
    <property type="component" value="Linkage Group LG9"/>
</dbReference>
<evidence type="ECO:0000256" key="3">
    <source>
        <dbReference type="ARBA" id="ARBA00022490"/>
    </source>
</evidence>
<dbReference type="AlphaFoldDB" id="A0A2T7NVD3"/>
<dbReference type="STRING" id="400727.A0A2T7NVD3"/>
<organism evidence="6 7">
    <name type="scientific">Pomacea canaliculata</name>
    <name type="common">Golden apple snail</name>
    <dbReference type="NCBI Taxonomy" id="400727"/>
    <lineage>
        <taxon>Eukaryota</taxon>
        <taxon>Metazoa</taxon>
        <taxon>Spiralia</taxon>
        <taxon>Lophotrochozoa</taxon>
        <taxon>Mollusca</taxon>
        <taxon>Gastropoda</taxon>
        <taxon>Caenogastropoda</taxon>
        <taxon>Architaenioglossa</taxon>
        <taxon>Ampullarioidea</taxon>
        <taxon>Ampullariidae</taxon>
        <taxon>Pomacea</taxon>
    </lineage>
</organism>
<evidence type="ECO:0000256" key="1">
    <source>
        <dbReference type="ARBA" id="ARBA00004496"/>
    </source>
</evidence>
<sequence>MLQHKKRANEVMKRVATMQADRSACPLHGVMILNKQGLNNQVEPITELMEFQITPPFLLYRNGKAIYGIWFYKAKECEELGGLMDRLRREAVREKQGGLAGVIASTASLAVSAGDQRQVDILKLLSGAQQRYDNKAKSGGTTEPQHMTGKAAVTSGDVVRPTPLKAPSEVGAGESSKGTSGHGEGPSQLQEIFKKAKRIQHSTSLLDEWTGDPPPDVTITPISMLSRSLSVSEVESGTQTIGGPPLKLPIRGRTVEEIEREIKSGKAHSQADLPKVQGQEGVVGMGQSPSTQELLSMIVAAVGDGQGPALPAMPQPTPSGDCRSHIIYAGDADLMKTLPSDLLKPEDFERQTAVSPLHLSSKVCNLGTLLSSLMFILIGGWGHFRHSVLEYYASAEDVNTVLLVHIHVAPDMCAADREPGSSRDWRQLS</sequence>
<keyword evidence="3" id="KW-0963">Cytoplasm</keyword>
<dbReference type="PANTHER" id="PTHR16290">
    <property type="entry name" value="TRANSCRIPTION FACTOR SMIF DECAPPING ENZYME DCP1"/>
    <property type="match status" value="1"/>
</dbReference>
<proteinExistence type="inferred from homology"/>
<dbReference type="GO" id="GO:0003729">
    <property type="term" value="F:mRNA binding"/>
    <property type="evidence" value="ECO:0007669"/>
    <property type="project" value="TreeGrafter"/>
</dbReference>
<dbReference type="Pfam" id="PF06058">
    <property type="entry name" value="DCP1"/>
    <property type="match status" value="1"/>
</dbReference>
<dbReference type="GO" id="GO:0031087">
    <property type="term" value="P:deadenylation-independent decapping of nuclear-transcribed mRNA"/>
    <property type="evidence" value="ECO:0007669"/>
    <property type="project" value="TreeGrafter"/>
</dbReference>
<accession>A0A2T7NVD3</accession>